<reference evidence="1 2" key="1">
    <citation type="journal article" date="2022" name="New Phytol.">
        <title>Ecological generalism drives hyperdiversity of secondary metabolite gene clusters in xylarialean endophytes.</title>
        <authorList>
            <person name="Franco M.E.E."/>
            <person name="Wisecaver J.H."/>
            <person name="Arnold A.E."/>
            <person name="Ju Y.M."/>
            <person name="Slot J.C."/>
            <person name="Ahrendt S."/>
            <person name="Moore L.P."/>
            <person name="Eastman K.E."/>
            <person name="Scott K."/>
            <person name="Konkel Z."/>
            <person name="Mondo S.J."/>
            <person name="Kuo A."/>
            <person name="Hayes R.D."/>
            <person name="Haridas S."/>
            <person name="Andreopoulos B."/>
            <person name="Riley R."/>
            <person name="LaButti K."/>
            <person name="Pangilinan J."/>
            <person name="Lipzen A."/>
            <person name="Amirebrahimi M."/>
            <person name="Yan J."/>
            <person name="Adam C."/>
            <person name="Keymanesh K."/>
            <person name="Ng V."/>
            <person name="Louie K."/>
            <person name="Northen T."/>
            <person name="Drula E."/>
            <person name="Henrissat B."/>
            <person name="Hsieh H.M."/>
            <person name="Youens-Clark K."/>
            <person name="Lutzoni F."/>
            <person name="Miadlikowska J."/>
            <person name="Eastwood D.C."/>
            <person name="Hamelin R.C."/>
            <person name="Grigoriev I.V."/>
            <person name="U'Ren J.M."/>
        </authorList>
    </citation>
    <scope>NUCLEOTIDE SEQUENCE [LARGE SCALE GENOMIC DNA]</scope>
    <source>
        <strain evidence="1 2">ER1909</strain>
    </source>
</reference>
<protein>
    <submittedName>
        <fullName evidence="1">Uncharacterized protein</fullName>
    </submittedName>
</protein>
<comment type="caution">
    <text evidence="1">The sequence shown here is derived from an EMBL/GenBank/DDBJ whole genome shotgun (WGS) entry which is preliminary data.</text>
</comment>
<evidence type="ECO:0000313" key="1">
    <source>
        <dbReference type="EMBL" id="KAI6091552.1"/>
    </source>
</evidence>
<accession>A0ACC0DFS7</accession>
<name>A0ACC0DFS7_9PEZI</name>
<evidence type="ECO:0000313" key="2">
    <source>
        <dbReference type="Proteomes" id="UP001497680"/>
    </source>
</evidence>
<dbReference type="EMBL" id="MU394286">
    <property type="protein sequence ID" value="KAI6091552.1"/>
    <property type="molecule type" value="Genomic_DNA"/>
</dbReference>
<gene>
    <name evidence="1" type="ORF">F4821DRAFT_226379</name>
</gene>
<organism evidence="1 2">
    <name type="scientific">Hypoxylon rubiginosum</name>
    <dbReference type="NCBI Taxonomy" id="110542"/>
    <lineage>
        <taxon>Eukaryota</taxon>
        <taxon>Fungi</taxon>
        <taxon>Dikarya</taxon>
        <taxon>Ascomycota</taxon>
        <taxon>Pezizomycotina</taxon>
        <taxon>Sordariomycetes</taxon>
        <taxon>Xylariomycetidae</taxon>
        <taxon>Xylariales</taxon>
        <taxon>Hypoxylaceae</taxon>
        <taxon>Hypoxylon</taxon>
    </lineage>
</organism>
<keyword evidence="2" id="KW-1185">Reference proteome</keyword>
<sequence>MPDLNSVPASPHVLAASRQASNQNGPSQPSPPPVSLSPSLNILPSNQQTVNRTSSISLPSPSLSGGSAMPPPPSSAPGQDNTGVGAGPGPLRHPRPLTAAELHSELEQEQELLVNRLTRDLTMLRAAHNSSVASNASSASASTSADQTHPSSFTDTHLLSGPGFPLPTTSADRRHQRTNSSASARSLSLSGAGTQGSTPAPIPIPQPHSGSAASVLEAARNPRGAPGMSRQNSTASHRSTSRNRSPHPHHVSTSVGSSYTQSHGFPYEYGAGYFPRGYASSSTSVAATPGSELSPGLMPATLRYEETAHYRQELETAKRENETLKRRIKELERSLRERRPSDASRTSGGRDRSESVSTTASVSVSGATGVGSTIGGGTTIAGDRRGERRAMERGVSTLSISGSIGVGVSEDEVKVGESAASAGLPPTVAPGSAPTASGEQTQEKK</sequence>
<dbReference type="Proteomes" id="UP001497680">
    <property type="component" value="Unassembled WGS sequence"/>
</dbReference>
<proteinExistence type="predicted"/>